<name>A0A5R9QKY3_9PSED</name>
<dbReference type="AlphaFoldDB" id="A0A5R9QKY3"/>
<sequence>MTDLLDELHHFRRKLRRYFIQLWCSGGGVHLRSNHEIPERCHKLVDFLVDFHAGPPFISITVNGDAVPEKVAVFFI</sequence>
<evidence type="ECO:0000313" key="2">
    <source>
        <dbReference type="Proteomes" id="UP000306635"/>
    </source>
</evidence>
<evidence type="ECO:0000313" key="1">
    <source>
        <dbReference type="EMBL" id="TLX69726.1"/>
    </source>
</evidence>
<reference evidence="1 2" key="1">
    <citation type="submission" date="2019-04" db="EMBL/GenBank/DDBJ databases">
        <authorList>
            <person name="Li M."/>
        </authorList>
    </citation>
    <scope>NUCLEOTIDE SEQUENCE [LARGE SCALE GENOMIC DNA]</scope>
    <source>
        <strain evidence="1 2">LAM1902</strain>
    </source>
</reference>
<keyword evidence="2" id="KW-1185">Reference proteome</keyword>
<dbReference type="EMBL" id="SWDV01000084">
    <property type="protein sequence ID" value="TLX69726.1"/>
    <property type="molecule type" value="Genomic_DNA"/>
</dbReference>
<gene>
    <name evidence="1" type="ORF">FAS41_30295</name>
</gene>
<comment type="caution">
    <text evidence="1">The sequence shown here is derived from an EMBL/GenBank/DDBJ whole genome shotgun (WGS) entry which is preliminary data.</text>
</comment>
<dbReference type="Proteomes" id="UP000306635">
    <property type="component" value="Unassembled WGS sequence"/>
</dbReference>
<dbReference type="GeneID" id="300409124"/>
<dbReference type="RefSeq" id="WP_138526955.1">
    <property type="nucleotide sequence ID" value="NZ_SWDV01000084.1"/>
</dbReference>
<proteinExistence type="predicted"/>
<accession>A0A5R9QKY3</accession>
<protein>
    <submittedName>
        <fullName evidence="1">Uncharacterized protein</fullName>
    </submittedName>
</protein>
<organism evidence="1 2">
    <name type="scientific">Pseudomonas nicosulfuronedens</name>
    <dbReference type="NCBI Taxonomy" id="2571105"/>
    <lineage>
        <taxon>Bacteria</taxon>
        <taxon>Pseudomonadati</taxon>
        <taxon>Pseudomonadota</taxon>
        <taxon>Gammaproteobacteria</taxon>
        <taxon>Pseudomonadales</taxon>
        <taxon>Pseudomonadaceae</taxon>
        <taxon>Pseudomonas</taxon>
    </lineage>
</organism>